<dbReference type="GO" id="GO:0016747">
    <property type="term" value="F:acyltransferase activity, transferring groups other than amino-acyl groups"/>
    <property type="evidence" value="ECO:0007669"/>
    <property type="project" value="InterPro"/>
</dbReference>
<dbReference type="InterPro" id="IPR000182">
    <property type="entry name" value="GNAT_dom"/>
</dbReference>
<dbReference type="AlphaFoldDB" id="A0A0S2ZQD2"/>
<reference evidence="2 3" key="1">
    <citation type="submission" date="2015-11" db="EMBL/GenBank/DDBJ databases">
        <authorList>
            <person name="Zhang Y."/>
            <person name="Guo Z."/>
        </authorList>
    </citation>
    <scope>NUCLEOTIDE SEQUENCE [LARGE SCALE GENOMIC DNA]</scope>
    <source>
        <strain evidence="2 3">ChDC F174</strain>
    </source>
</reference>
<dbReference type="InterPro" id="IPR016181">
    <property type="entry name" value="Acyl_CoA_acyltransferase"/>
</dbReference>
<dbReference type="EMBL" id="CP013331">
    <property type="protein sequence ID" value="ALQ41139.1"/>
    <property type="molecule type" value="Genomic_DNA"/>
</dbReference>
<gene>
    <name evidence="2" type="ORF">RN87_00600</name>
</gene>
<dbReference type="Gene3D" id="3.40.630.30">
    <property type="match status" value="1"/>
</dbReference>
<organism evidence="2">
    <name type="scientific">Fusobacterium hwasookii ChDC F174</name>
    <dbReference type="NCBI Taxonomy" id="1307442"/>
    <lineage>
        <taxon>Bacteria</taxon>
        <taxon>Fusobacteriati</taxon>
        <taxon>Fusobacteriota</taxon>
        <taxon>Fusobacteriia</taxon>
        <taxon>Fusobacteriales</taxon>
        <taxon>Fusobacteriaceae</taxon>
        <taxon>Fusobacterium</taxon>
    </lineage>
</organism>
<dbReference type="PANTHER" id="PTHR43233">
    <property type="entry name" value="FAMILY N-ACETYLTRANSFERASE, PUTATIVE (AFU_ORTHOLOGUE AFUA_6G03350)-RELATED"/>
    <property type="match status" value="1"/>
</dbReference>
<evidence type="ECO:0000259" key="1">
    <source>
        <dbReference type="PROSITE" id="PS51186"/>
    </source>
</evidence>
<dbReference type="PROSITE" id="PS51186">
    <property type="entry name" value="GNAT"/>
    <property type="match status" value="1"/>
</dbReference>
<dbReference type="Proteomes" id="UP000063275">
    <property type="component" value="Chromosome"/>
</dbReference>
<accession>A0A0S2ZQD2</accession>
<sequence>MKISYDLPNSIDYINLRVNSGMGNKKSIERVDIALKNSLFTISLYDEKKLIGMGRIIGDGGISYAVTDIMVDKDYQGKGYGRLIMKEIDNYFCENTDEDCYIILIANLPADKLYSKFSFEYLPDNKCGMLRKQKK</sequence>
<dbReference type="SUPFAM" id="SSF55729">
    <property type="entry name" value="Acyl-CoA N-acyltransferases (Nat)"/>
    <property type="match status" value="1"/>
</dbReference>
<keyword evidence="2" id="KW-0808">Transferase</keyword>
<dbReference type="OrthoDB" id="9789605at2"/>
<proteinExistence type="predicted"/>
<feature type="domain" description="N-acetyltransferase" evidence="1">
    <location>
        <begin position="1"/>
        <end position="135"/>
    </location>
</feature>
<evidence type="ECO:0000313" key="2">
    <source>
        <dbReference type="EMBL" id="ALQ41139.1"/>
    </source>
</evidence>
<dbReference type="PANTHER" id="PTHR43233:SF1">
    <property type="entry name" value="FAMILY N-ACETYLTRANSFERASE, PUTATIVE (AFU_ORTHOLOGUE AFUA_6G03350)-RELATED"/>
    <property type="match status" value="1"/>
</dbReference>
<protein>
    <submittedName>
        <fullName evidence="2">GCN5 family acetyltransferase</fullName>
    </submittedName>
</protein>
<dbReference type="KEGG" id="fhw:RN87_00600"/>
<dbReference type="Pfam" id="PF13508">
    <property type="entry name" value="Acetyltransf_7"/>
    <property type="match status" value="1"/>
</dbReference>
<name>A0A0S2ZQD2_9FUSO</name>
<dbReference type="InterPro" id="IPR053144">
    <property type="entry name" value="Acetyltransferase_Butenolide"/>
</dbReference>
<dbReference type="CDD" id="cd04301">
    <property type="entry name" value="NAT_SF"/>
    <property type="match status" value="1"/>
</dbReference>
<evidence type="ECO:0000313" key="3">
    <source>
        <dbReference type="Proteomes" id="UP000063275"/>
    </source>
</evidence>